<organism evidence="2 3">
    <name type="scientific">Parapedobacter defluvii</name>
    <dbReference type="NCBI Taxonomy" id="2045106"/>
    <lineage>
        <taxon>Bacteria</taxon>
        <taxon>Pseudomonadati</taxon>
        <taxon>Bacteroidota</taxon>
        <taxon>Sphingobacteriia</taxon>
        <taxon>Sphingobacteriales</taxon>
        <taxon>Sphingobacteriaceae</taxon>
        <taxon>Parapedobacter</taxon>
    </lineage>
</organism>
<keyword evidence="3" id="KW-1185">Reference proteome</keyword>
<keyword evidence="1" id="KW-0472">Membrane</keyword>
<evidence type="ECO:0000313" key="3">
    <source>
        <dbReference type="Proteomes" id="UP000597338"/>
    </source>
</evidence>
<evidence type="ECO:0000313" key="2">
    <source>
        <dbReference type="EMBL" id="GGC50264.1"/>
    </source>
</evidence>
<feature type="transmembrane region" description="Helical" evidence="1">
    <location>
        <begin position="18"/>
        <end position="37"/>
    </location>
</feature>
<gene>
    <name evidence="2" type="ORF">GCM10011386_48110</name>
</gene>
<dbReference type="Proteomes" id="UP000597338">
    <property type="component" value="Unassembled WGS sequence"/>
</dbReference>
<proteinExistence type="predicted"/>
<keyword evidence="1" id="KW-1133">Transmembrane helix</keyword>
<reference evidence="3" key="1">
    <citation type="journal article" date="2019" name="Int. J. Syst. Evol. Microbiol.">
        <title>The Global Catalogue of Microorganisms (GCM) 10K type strain sequencing project: providing services to taxonomists for standard genome sequencing and annotation.</title>
        <authorList>
            <consortium name="The Broad Institute Genomics Platform"/>
            <consortium name="The Broad Institute Genome Sequencing Center for Infectious Disease"/>
            <person name="Wu L."/>
            <person name="Ma J."/>
        </authorList>
    </citation>
    <scope>NUCLEOTIDE SEQUENCE [LARGE SCALE GENOMIC DNA]</scope>
    <source>
        <strain evidence="3">CGMCC 1.15342</strain>
    </source>
</reference>
<name>A0ABQ1MZR1_9SPHI</name>
<protein>
    <submittedName>
        <fullName evidence="2">Uncharacterized protein</fullName>
    </submittedName>
</protein>
<dbReference type="EMBL" id="BMIK01000040">
    <property type="protein sequence ID" value="GGC50264.1"/>
    <property type="molecule type" value="Genomic_DNA"/>
</dbReference>
<keyword evidence="1" id="KW-0812">Transmembrane</keyword>
<sequence>MMVGVGFFINGLRLVNSVIDYMVLLIYQLLFLSLLAYNGHYNMQGKTSD</sequence>
<evidence type="ECO:0000256" key="1">
    <source>
        <dbReference type="SAM" id="Phobius"/>
    </source>
</evidence>
<accession>A0ABQ1MZR1</accession>
<comment type="caution">
    <text evidence="2">The sequence shown here is derived from an EMBL/GenBank/DDBJ whole genome shotgun (WGS) entry which is preliminary data.</text>
</comment>